<dbReference type="GO" id="GO:0050112">
    <property type="term" value="F:inositol 2-dehydrogenase (NAD+) activity"/>
    <property type="evidence" value="ECO:0007669"/>
    <property type="project" value="UniProtKB-EC"/>
</dbReference>
<dbReference type="InterPro" id="IPR000683">
    <property type="entry name" value="Gfo/Idh/MocA-like_OxRdtase_N"/>
</dbReference>
<feature type="domain" description="GFO/IDH/MocA-like oxidoreductase" evidence="4">
    <location>
        <begin position="148"/>
        <end position="225"/>
    </location>
</feature>
<dbReference type="InterPro" id="IPR055170">
    <property type="entry name" value="GFO_IDH_MocA-like_dom"/>
</dbReference>
<evidence type="ECO:0000256" key="1">
    <source>
        <dbReference type="ARBA" id="ARBA00010928"/>
    </source>
</evidence>
<dbReference type="AlphaFoldDB" id="D5RTK7"/>
<sequence>MSPRPLGFGLIGTGAMAARMAGTLRGLPGVSLVGVASHSGRAEGFAARHGIASAHAATESLLALPGLDAVYVGNANRDHAAAILAAARAGKAVLCEKPFALGQAEGAQVLEAVQRAGILFMEAIAPPFLPAHQRLAERAAAAAGPFQLTASFGYPEEPALRPGLFAAGALRDRGIYLLAMALRLCGPVESLQAALRRGPDGQDREAALLLRHADGSLSQLTASLDRLLPNEVTLAAPGALFRLPAPIMHPEALLTLPAPPPAVQGGEAPGQGLKERLRRSPLLRRLRAALPQGGREHLPWGTDPYAAEAAHFSGLLRQGAVRSPILPPELSLTLQKLMDQALEQG</sequence>
<dbReference type="Gene3D" id="3.30.360.10">
    <property type="entry name" value="Dihydrodipicolinate Reductase, domain 2"/>
    <property type="match status" value="1"/>
</dbReference>
<dbReference type="EMBL" id="ADVL01000794">
    <property type="protein sequence ID" value="EFH09362.1"/>
    <property type="molecule type" value="Genomic_DNA"/>
</dbReference>
<dbReference type="EC" id="1.1.1.18" evidence="5"/>
<dbReference type="InterPro" id="IPR050984">
    <property type="entry name" value="Gfo/Idh/MocA_domain"/>
</dbReference>
<evidence type="ECO:0000259" key="3">
    <source>
        <dbReference type="Pfam" id="PF01408"/>
    </source>
</evidence>
<comment type="caution">
    <text evidence="5">The sequence shown here is derived from an EMBL/GenBank/DDBJ whole genome shotgun (WGS) entry which is preliminary data.</text>
</comment>
<evidence type="ECO:0000256" key="2">
    <source>
        <dbReference type="ARBA" id="ARBA00023002"/>
    </source>
</evidence>
<dbReference type="HOGENOM" id="CLU_023194_7_2_5"/>
<keyword evidence="6" id="KW-1185">Reference proteome</keyword>
<dbReference type="GO" id="GO:0000166">
    <property type="term" value="F:nucleotide binding"/>
    <property type="evidence" value="ECO:0007669"/>
    <property type="project" value="InterPro"/>
</dbReference>
<proteinExistence type="inferred from homology"/>
<dbReference type="PANTHER" id="PTHR22604:SF105">
    <property type="entry name" value="TRANS-1,2-DIHYDROBENZENE-1,2-DIOL DEHYDROGENASE"/>
    <property type="match status" value="1"/>
</dbReference>
<gene>
    <name evidence="5" type="ORF">HMPREF0731_4419</name>
</gene>
<dbReference type="Pfam" id="PF01408">
    <property type="entry name" value="GFO_IDH_MocA"/>
    <property type="match status" value="1"/>
</dbReference>
<accession>D5RTK7</accession>
<reference evidence="5 6" key="1">
    <citation type="submission" date="2010-04" db="EMBL/GenBank/DDBJ databases">
        <authorList>
            <person name="Qin X."/>
            <person name="Bachman B."/>
            <person name="Battles P."/>
            <person name="Bell A."/>
            <person name="Bess C."/>
            <person name="Bickham C."/>
            <person name="Chaboub L."/>
            <person name="Chen D."/>
            <person name="Coyle M."/>
            <person name="Deiros D.R."/>
            <person name="Dinh H."/>
            <person name="Forbes L."/>
            <person name="Fowler G."/>
            <person name="Francisco L."/>
            <person name="Fu Q."/>
            <person name="Gubbala S."/>
            <person name="Hale W."/>
            <person name="Han Y."/>
            <person name="Hemphill L."/>
            <person name="Highlander S.K."/>
            <person name="Hirani K."/>
            <person name="Hogues M."/>
            <person name="Jackson L."/>
            <person name="Jakkamsetti A."/>
            <person name="Javaid M."/>
            <person name="Jiang H."/>
            <person name="Korchina V."/>
            <person name="Kovar C."/>
            <person name="Lara F."/>
            <person name="Lee S."/>
            <person name="Mata R."/>
            <person name="Mathew T."/>
            <person name="Moen C."/>
            <person name="Morales K."/>
            <person name="Munidasa M."/>
            <person name="Nazareth L."/>
            <person name="Ngo R."/>
            <person name="Nguyen L."/>
            <person name="Okwuonu G."/>
            <person name="Ongeri F."/>
            <person name="Patil S."/>
            <person name="Petrosino J."/>
            <person name="Pham C."/>
            <person name="Pham P."/>
            <person name="Pu L.-L."/>
            <person name="Puazo M."/>
            <person name="Raj R."/>
            <person name="Reid J."/>
            <person name="Rouhana J."/>
            <person name="Saada N."/>
            <person name="Shang Y."/>
            <person name="Simmons D."/>
            <person name="Thornton R."/>
            <person name="Warren J."/>
            <person name="Weissenberger G."/>
            <person name="Zhang J."/>
            <person name="Zhang L."/>
            <person name="Zhou C."/>
            <person name="Zhu D."/>
            <person name="Muzny D."/>
            <person name="Worley K."/>
            <person name="Gibbs R."/>
        </authorList>
    </citation>
    <scope>NUCLEOTIDE SEQUENCE [LARGE SCALE GENOMIC DNA]</scope>
    <source>
        <strain evidence="5 6">ATCC 49957</strain>
    </source>
</reference>
<evidence type="ECO:0000313" key="5">
    <source>
        <dbReference type="EMBL" id="EFH09362.1"/>
    </source>
</evidence>
<name>D5RTK7_9PROT</name>
<dbReference type="OrthoDB" id="9792935at2"/>
<dbReference type="InterPro" id="IPR036291">
    <property type="entry name" value="NAD(P)-bd_dom_sf"/>
</dbReference>
<dbReference type="RefSeq" id="WP_007003449.1">
    <property type="nucleotide sequence ID" value="NZ_GG770777.1"/>
</dbReference>
<dbReference type="Gene3D" id="3.40.50.720">
    <property type="entry name" value="NAD(P)-binding Rossmann-like Domain"/>
    <property type="match status" value="1"/>
</dbReference>
<dbReference type="SUPFAM" id="SSF51735">
    <property type="entry name" value="NAD(P)-binding Rossmann-fold domains"/>
    <property type="match status" value="1"/>
</dbReference>
<protein>
    <submittedName>
        <fullName evidence="5">Oxidoreductase, NAD-binding domain protein</fullName>
        <ecNumber evidence="5">1.1.1.18</ecNumber>
    </submittedName>
</protein>
<feature type="domain" description="Gfo/Idh/MocA-like oxidoreductase N-terminal" evidence="3">
    <location>
        <begin position="7"/>
        <end position="121"/>
    </location>
</feature>
<keyword evidence="2 5" id="KW-0560">Oxidoreductase</keyword>
<evidence type="ECO:0000313" key="6">
    <source>
        <dbReference type="Proteomes" id="UP000005324"/>
    </source>
</evidence>
<dbReference type="Pfam" id="PF22725">
    <property type="entry name" value="GFO_IDH_MocA_C3"/>
    <property type="match status" value="1"/>
</dbReference>
<dbReference type="SUPFAM" id="SSF55347">
    <property type="entry name" value="Glyceraldehyde-3-phosphate dehydrogenase-like, C-terminal domain"/>
    <property type="match status" value="1"/>
</dbReference>
<organism evidence="5 6">
    <name type="scientific">Pseudoroseomonas cervicalis ATCC 49957</name>
    <dbReference type="NCBI Taxonomy" id="525371"/>
    <lineage>
        <taxon>Bacteria</taxon>
        <taxon>Pseudomonadati</taxon>
        <taxon>Pseudomonadota</taxon>
        <taxon>Alphaproteobacteria</taxon>
        <taxon>Acetobacterales</taxon>
        <taxon>Roseomonadaceae</taxon>
        <taxon>Roseomonas</taxon>
    </lineage>
</organism>
<dbReference type="PANTHER" id="PTHR22604">
    <property type="entry name" value="OXIDOREDUCTASES"/>
    <property type="match status" value="1"/>
</dbReference>
<dbReference type="Proteomes" id="UP000005324">
    <property type="component" value="Unassembled WGS sequence"/>
</dbReference>
<evidence type="ECO:0000259" key="4">
    <source>
        <dbReference type="Pfam" id="PF22725"/>
    </source>
</evidence>
<comment type="similarity">
    <text evidence="1">Belongs to the Gfo/Idh/MocA family.</text>
</comment>